<dbReference type="AlphaFoldDB" id="A0A8C5SJH4"/>
<dbReference type="Ensembl" id="ENSLLTT00000020229.1">
    <property type="protein sequence ID" value="ENSLLTP00000019508.1"/>
    <property type="gene ID" value="ENSLLTG00000014675.1"/>
</dbReference>
<evidence type="ECO:0008006" key="4">
    <source>
        <dbReference type="Google" id="ProtNLM"/>
    </source>
</evidence>
<dbReference type="Proteomes" id="UP000694406">
    <property type="component" value="Unplaced"/>
</dbReference>
<organism evidence="2 3">
    <name type="scientific">Laticauda laticaudata</name>
    <name type="common">Blue-ringed sea krait</name>
    <name type="synonym">Blue-lipped sea krait</name>
    <dbReference type="NCBI Taxonomy" id="8630"/>
    <lineage>
        <taxon>Eukaryota</taxon>
        <taxon>Metazoa</taxon>
        <taxon>Chordata</taxon>
        <taxon>Craniata</taxon>
        <taxon>Vertebrata</taxon>
        <taxon>Euteleostomi</taxon>
        <taxon>Lepidosauria</taxon>
        <taxon>Squamata</taxon>
        <taxon>Bifurcata</taxon>
        <taxon>Unidentata</taxon>
        <taxon>Episquamata</taxon>
        <taxon>Toxicofera</taxon>
        <taxon>Serpentes</taxon>
        <taxon>Colubroidea</taxon>
        <taxon>Elapidae</taxon>
        <taxon>Laticaudinae</taxon>
        <taxon>Laticauda</taxon>
    </lineage>
</organism>
<keyword evidence="3" id="KW-1185">Reference proteome</keyword>
<dbReference type="Gene3D" id="3.40.50.300">
    <property type="entry name" value="P-loop containing nucleotide triphosphate hydrolases"/>
    <property type="match status" value="1"/>
</dbReference>
<evidence type="ECO:0000313" key="2">
    <source>
        <dbReference type="Ensembl" id="ENSLLTP00000019508.1"/>
    </source>
</evidence>
<dbReference type="InterPro" id="IPR026302">
    <property type="entry name" value="NEDD4-bd_p2"/>
</dbReference>
<dbReference type="GeneTree" id="ENSGT00940000164462"/>
<evidence type="ECO:0000256" key="1">
    <source>
        <dbReference type="SAM" id="MobiDB-lite"/>
    </source>
</evidence>
<dbReference type="PANTHER" id="PTHR13308">
    <property type="entry name" value="NEDD4-BINDING PROTEIN 2-LIKE 1"/>
    <property type="match status" value="1"/>
</dbReference>
<dbReference type="PANTHER" id="PTHR13308:SF5">
    <property type="entry name" value="NEDD4-BINDING PROTEIN 2-LIKE 1"/>
    <property type="match status" value="1"/>
</dbReference>
<reference evidence="2" key="2">
    <citation type="submission" date="2025-09" db="UniProtKB">
        <authorList>
            <consortium name="Ensembl"/>
        </authorList>
    </citation>
    <scope>IDENTIFICATION</scope>
</reference>
<reference evidence="2" key="1">
    <citation type="submission" date="2025-08" db="UniProtKB">
        <authorList>
            <consortium name="Ensembl"/>
        </authorList>
    </citation>
    <scope>IDENTIFICATION</scope>
</reference>
<dbReference type="InterPro" id="IPR027417">
    <property type="entry name" value="P-loop_NTPase"/>
</dbReference>
<feature type="region of interest" description="Disordered" evidence="1">
    <location>
        <begin position="1"/>
        <end position="63"/>
    </location>
</feature>
<accession>A0A8C5SJH4</accession>
<evidence type="ECO:0000313" key="3">
    <source>
        <dbReference type="Proteomes" id="UP000694406"/>
    </source>
</evidence>
<protein>
    <recommendedName>
        <fullName evidence="4">NEDD4-binding protein 2-like 1</fullName>
    </recommendedName>
</protein>
<proteinExistence type="predicted"/>
<name>A0A8C5SJH4_LATLA</name>
<sequence>PGLTLVSRQKGHAPAFSPGGRPRRGPSNGPFSLFDRLLRRGPPSAPEKRGRGGAALPISSHAAEGQCKRHLVTPKGPTVARDEEAAAAAAAAVVSPLWKIAWSAPSGASASSSPDARKAGPRLAASARAFICSAVCPAQAKVLWPAHKAMKKGKSPIIIDNTNIHAWEMKPYAIMALENRYEVIFREPDTHWKFHVRELARRNHHGVPFAKIRWMKDEYEHNVTFHTVLHSEEPARYWNSGRYSRLNSAFSNNRMNRS</sequence>